<dbReference type="RefSeq" id="WP_171199789.1">
    <property type="nucleotide sequence ID" value="NZ_JABEND010000005.1"/>
</dbReference>
<dbReference type="Pfam" id="PF02631">
    <property type="entry name" value="RecX_HTH2"/>
    <property type="match status" value="1"/>
</dbReference>
<dbReference type="InterPro" id="IPR036388">
    <property type="entry name" value="WH-like_DNA-bd_sf"/>
</dbReference>
<feature type="region of interest" description="Disordered" evidence="6">
    <location>
        <begin position="21"/>
        <end position="94"/>
    </location>
</feature>
<dbReference type="Gene3D" id="1.10.10.10">
    <property type="entry name" value="Winged helix-like DNA-binding domain superfamily/Winged helix DNA-binding domain"/>
    <property type="match status" value="1"/>
</dbReference>
<evidence type="ECO:0000256" key="6">
    <source>
        <dbReference type="SAM" id="MobiDB-lite"/>
    </source>
</evidence>
<evidence type="ECO:0000256" key="4">
    <source>
        <dbReference type="ARBA" id="ARBA00022490"/>
    </source>
</evidence>
<feature type="domain" description="RecX first three-helical" evidence="8">
    <location>
        <begin position="95"/>
        <end position="133"/>
    </location>
</feature>
<keyword evidence="10" id="KW-1185">Reference proteome</keyword>
<feature type="domain" description="RecX second three-helical" evidence="7">
    <location>
        <begin position="141"/>
        <end position="175"/>
    </location>
</feature>
<dbReference type="InterPro" id="IPR053924">
    <property type="entry name" value="RecX_HTH_2nd"/>
</dbReference>
<evidence type="ECO:0000313" key="10">
    <source>
        <dbReference type="Proteomes" id="UP000562984"/>
    </source>
</evidence>
<comment type="function">
    <text evidence="5">Modulates RecA activity.</text>
</comment>
<evidence type="ECO:0000313" key="9">
    <source>
        <dbReference type="EMBL" id="NNG36101.1"/>
    </source>
</evidence>
<feature type="compositionally biased region" description="Low complexity" evidence="6">
    <location>
        <begin position="52"/>
        <end position="70"/>
    </location>
</feature>
<comment type="similarity">
    <text evidence="2 5">Belongs to the RecX family.</text>
</comment>
<evidence type="ECO:0000259" key="8">
    <source>
        <dbReference type="Pfam" id="PF21982"/>
    </source>
</evidence>
<dbReference type="GO" id="GO:0006282">
    <property type="term" value="P:regulation of DNA repair"/>
    <property type="evidence" value="ECO:0007669"/>
    <property type="project" value="UniProtKB-UniRule"/>
</dbReference>
<dbReference type="EMBL" id="JABEND010000005">
    <property type="protein sequence ID" value="NNG36101.1"/>
    <property type="molecule type" value="Genomic_DNA"/>
</dbReference>
<gene>
    <name evidence="5" type="primary">recX</name>
    <name evidence="9" type="ORF">HKD39_10315</name>
</gene>
<keyword evidence="4 5" id="KW-0963">Cytoplasm</keyword>
<evidence type="ECO:0000256" key="5">
    <source>
        <dbReference type="HAMAP-Rule" id="MF_01114"/>
    </source>
</evidence>
<sequence>MPPADREAAIRELAERIAAVQAAPGAANSTPGAGSEPALGTGTEAEPEAPHGVSGSSGRSVSGSSAARGVPTGAAGGGRVPPPDPVLETDEGRRAKDIVVRQLAMAPRPRATLARKLAQREVSEQVSTAVLDRFELLGLIDDRAYAEAYVRAKHRDRGLGRRGLRAELRRQGVADGDFAYAVNELDDGAERERAAELVGKRIDAAMAAGPVAARRRLLGQLARRGYPPELAVRVVNEAIESHRQT</sequence>
<dbReference type="InterPro" id="IPR003783">
    <property type="entry name" value="Regulatory_RecX"/>
</dbReference>
<accession>A0A849AAF6</accession>
<proteinExistence type="inferred from homology"/>
<dbReference type="Proteomes" id="UP000562984">
    <property type="component" value="Unassembled WGS sequence"/>
</dbReference>
<comment type="subcellular location">
    <subcellularLocation>
        <location evidence="1 5">Cytoplasm</location>
    </subcellularLocation>
</comment>
<dbReference type="Pfam" id="PF21982">
    <property type="entry name" value="RecX_HTH1"/>
    <property type="match status" value="1"/>
</dbReference>
<dbReference type="PANTHER" id="PTHR33602">
    <property type="entry name" value="REGULATORY PROTEIN RECX FAMILY PROTEIN"/>
    <property type="match status" value="1"/>
</dbReference>
<reference evidence="9 10" key="1">
    <citation type="submission" date="2020-05" db="EMBL/GenBank/DDBJ databases">
        <title>Nakamurella sp. DB0629 isolated from air conditioner.</title>
        <authorList>
            <person name="Kim D.H."/>
            <person name="Kim D.-U."/>
        </authorList>
    </citation>
    <scope>NUCLEOTIDE SEQUENCE [LARGE SCALE GENOMIC DNA]</scope>
    <source>
        <strain evidence="9 10">DB0629</strain>
    </source>
</reference>
<evidence type="ECO:0000256" key="3">
    <source>
        <dbReference type="ARBA" id="ARBA00018111"/>
    </source>
</evidence>
<dbReference type="InterPro" id="IPR053926">
    <property type="entry name" value="RecX_HTH_1st"/>
</dbReference>
<name>A0A849AAF6_9ACTN</name>
<evidence type="ECO:0000256" key="1">
    <source>
        <dbReference type="ARBA" id="ARBA00004496"/>
    </source>
</evidence>
<dbReference type="HAMAP" id="MF_01114">
    <property type="entry name" value="RecX"/>
    <property type="match status" value="1"/>
</dbReference>
<dbReference type="GO" id="GO:0005737">
    <property type="term" value="C:cytoplasm"/>
    <property type="evidence" value="ECO:0007669"/>
    <property type="project" value="UniProtKB-SubCell"/>
</dbReference>
<comment type="caution">
    <text evidence="9">The sequence shown here is derived from an EMBL/GenBank/DDBJ whole genome shotgun (WGS) entry which is preliminary data.</text>
</comment>
<evidence type="ECO:0000256" key="2">
    <source>
        <dbReference type="ARBA" id="ARBA00009695"/>
    </source>
</evidence>
<dbReference type="PANTHER" id="PTHR33602:SF1">
    <property type="entry name" value="REGULATORY PROTEIN RECX FAMILY PROTEIN"/>
    <property type="match status" value="1"/>
</dbReference>
<evidence type="ECO:0000259" key="7">
    <source>
        <dbReference type="Pfam" id="PF02631"/>
    </source>
</evidence>
<organism evidence="9 10">
    <name type="scientific">Nakamurella aerolata</name>
    <dbReference type="NCBI Taxonomy" id="1656892"/>
    <lineage>
        <taxon>Bacteria</taxon>
        <taxon>Bacillati</taxon>
        <taxon>Actinomycetota</taxon>
        <taxon>Actinomycetes</taxon>
        <taxon>Nakamurellales</taxon>
        <taxon>Nakamurellaceae</taxon>
        <taxon>Nakamurella</taxon>
    </lineage>
</organism>
<dbReference type="AlphaFoldDB" id="A0A849AAF6"/>
<protein>
    <recommendedName>
        <fullName evidence="3 5">Regulatory protein RecX</fullName>
    </recommendedName>
</protein>